<keyword evidence="1" id="KW-0805">Transcription regulation</keyword>
<evidence type="ECO:0000256" key="1">
    <source>
        <dbReference type="ARBA" id="ARBA00023015"/>
    </source>
</evidence>
<evidence type="ECO:0000259" key="4">
    <source>
        <dbReference type="PROSITE" id="PS50932"/>
    </source>
</evidence>
<dbReference type="CDD" id="cd01392">
    <property type="entry name" value="HTH_LacI"/>
    <property type="match status" value="1"/>
</dbReference>
<dbReference type="STRING" id="1499967.U27_06022"/>
<organism evidence="5 6">
    <name type="scientific">Vecturithrix granuli</name>
    <dbReference type="NCBI Taxonomy" id="1499967"/>
    <lineage>
        <taxon>Bacteria</taxon>
        <taxon>Candidatus Moduliflexota</taxon>
        <taxon>Candidatus Vecturitrichia</taxon>
        <taxon>Candidatus Vecturitrichales</taxon>
        <taxon>Candidatus Vecturitrichaceae</taxon>
        <taxon>Candidatus Vecturithrix</taxon>
    </lineage>
</organism>
<dbReference type="Proteomes" id="UP000030661">
    <property type="component" value="Unassembled WGS sequence"/>
</dbReference>
<dbReference type="GO" id="GO:0000976">
    <property type="term" value="F:transcription cis-regulatory region binding"/>
    <property type="evidence" value="ECO:0007669"/>
    <property type="project" value="TreeGrafter"/>
</dbReference>
<dbReference type="InterPro" id="IPR010982">
    <property type="entry name" value="Lambda_DNA-bd_dom_sf"/>
</dbReference>
<dbReference type="SUPFAM" id="SSF53822">
    <property type="entry name" value="Periplasmic binding protein-like I"/>
    <property type="match status" value="1"/>
</dbReference>
<dbReference type="eggNOG" id="COG1609">
    <property type="taxonomic scope" value="Bacteria"/>
</dbReference>
<dbReference type="InterPro" id="IPR000843">
    <property type="entry name" value="HTH_LacI"/>
</dbReference>
<evidence type="ECO:0000313" key="6">
    <source>
        <dbReference type="Proteomes" id="UP000030661"/>
    </source>
</evidence>
<protein>
    <submittedName>
        <fullName evidence="5">Alanine racemase</fullName>
    </submittedName>
</protein>
<accession>A0A081C391</accession>
<dbReference type="PRINTS" id="PR00036">
    <property type="entry name" value="HTHLACI"/>
</dbReference>
<keyword evidence="2" id="KW-0238">DNA-binding</keyword>
<dbReference type="EMBL" id="DF820469">
    <property type="protein sequence ID" value="GAK59046.1"/>
    <property type="molecule type" value="Genomic_DNA"/>
</dbReference>
<evidence type="ECO:0000256" key="3">
    <source>
        <dbReference type="ARBA" id="ARBA00023163"/>
    </source>
</evidence>
<feature type="domain" description="HTH lacI-type" evidence="4">
    <location>
        <begin position="6"/>
        <end position="60"/>
    </location>
</feature>
<dbReference type="Gene3D" id="3.40.50.2300">
    <property type="match status" value="2"/>
</dbReference>
<dbReference type="PROSITE" id="PS00356">
    <property type="entry name" value="HTH_LACI_1"/>
    <property type="match status" value="1"/>
</dbReference>
<dbReference type="HOGENOM" id="CLU_037628_6_2_0"/>
<reference evidence="5 6" key="1">
    <citation type="journal article" date="2015" name="PeerJ">
        <title>First genomic representation of candidate bacterial phylum KSB3 points to enhanced environmental sensing as a trigger of wastewater bulking.</title>
        <authorList>
            <person name="Sekiguchi Y."/>
            <person name="Ohashi A."/>
            <person name="Parks D.H."/>
            <person name="Yamauchi T."/>
            <person name="Tyson G.W."/>
            <person name="Hugenholtz P."/>
        </authorList>
    </citation>
    <scope>NUCLEOTIDE SEQUENCE [LARGE SCALE GENOMIC DNA]</scope>
</reference>
<sequence>MSEKIKTIADIAKLAGVSKSTVSRALNDSPLISQETKLRIHAIAREHQFAIHQGARNLSLQRTNIMAFVIPLAPDDDYMVTDPFIHKLVGTYAYALNEYDYDLLIVQVHPEERDWIQKYLDAKRVDGCILCHAQEFAQEIATLARRKAPFIVHGALSPDQSYCSVSGDDLTGGRLAMQHLLETGRKQIAFIGGVYGETEVILRHQSYQETLKEAGIAYDSALVTYGDYTRKSGYLAMQQLLRQRPELDAVFANNDVMAIGAIEALREAGRQVPDDVSIVGYDDTVGDNCCPPLTTVRQDIVKIGKIVVRNLMQYLEDGIITTTIMPVELVVRKSSVPSFA</sequence>
<name>A0A081C391_VECG1</name>
<gene>
    <name evidence="5" type="ORF">U27_06022</name>
</gene>
<dbReference type="InterPro" id="IPR028082">
    <property type="entry name" value="Peripla_BP_I"/>
</dbReference>
<dbReference type="SMART" id="SM00354">
    <property type="entry name" value="HTH_LACI"/>
    <property type="match status" value="1"/>
</dbReference>
<dbReference type="GO" id="GO:0003700">
    <property type="term" value="F:DNA-binding transcription factor activity"/>
    <property type="evidence" value="ECO:0007669"/>
    <property type="project" value="TreeGrafter"/>
</dbReference>
<evidence type="ECO:0000256" key="2">
    <source>
        <dbReference type="ARBA" id="ARBA00023125"/>
    </source>
</evidence>
<keyword evidence="6" id="KW-1185">Reference proteome</keyword>
<dbReference type="SUPFAM" id="SSF47413">
    <property type="entry name" value="lambda repressor-like DNA-binding domains"/>
    <property type="match status" value="1"/>
</dbReference>
<dbReference type="PANTHER" id="PTHR30146">
    <property type="entry name" value="LACI-RELATED TRANSCRIPTIONAL REPRESSOR"/>
    <property type="match status" value="1"/>
</dbReference>
<dbReference type="AlphaFoldDB" id="A0A081C391"/>
<evidence type="ECO:0000313" key="5">
    <source>
        <dbReference type="EMBL" id="GAK59046.1"/>
    </source>
</evidence>
<dbReference type="Pfam" id="PF13377">
    <property type="entry name" value="Peripla_BP_3"/>
    <property type="match status" value="1"/>
</dbReference>
<dbReference type="PROSITE" id="PS50932">
    <property type="entry name" value="HTH_LACI_2"/>
    <property type="match status" value="1"/>
</dbReference>
<proteinExistence type="predicted"/>
<dbReference type="InterPro" id="IPR046335">
    <property type="entry name" value="LacI/GalR-like_sensor"/>
</dbReference>
<dbReference type="Gene3D" id="1.10.260.40">
    <property type="entry name" value="lambda repressor-like DNA-binding domains"/>
    <property type="match status" value="1"/>
</dbReference>
<dbReference type="Pfam" id="PF00356">
    <property type="entry name" value="LacI"/>
    <property type="match status" value="1"/>
</dbReference>
<dbReference type="PANTHER" id="PTHR30146:SF120">
    <property type="entry name" value="ALANINE RACEMASE"/>
    <property type="match status" value="1"/>
</dbReference>
<keyword evidence="3" id="KW-0804">Transcription</keyword>